<evidence type="ECO:0000313" key="6">
    <source>
        <dbReference type="EMBL" id="UWU15271.1"/>
    </source>
</evidence>
<dbReference type="PRINTS" id="PR00598">
    <property type="entry name" value="HTHMARR"/>
</dbReference>
<dbReference type="Proteomes" id="UP001060123">
    <property type="component" value="Chromosome"/>
</dbReference>
<evidence type="ECO:0000313" key="7">
    <source>
        <dbReference type="Proteomes" id="UP000232164"/>
    </source>
</evidence>
<dbReference type="GO" id="GO:0003677">
    <property type="term" value="F:DNA binding"/>
    <property type="evidence" value="ECO:0007669"/>
    <property type="project" value="UniProtKB-KW"/>
</dbReference>
<dbReference type="EMBL" id="CP104143">
    <property type="protein sequence ID" value="UWU15271.1"/>
    <property type="molecule type" value="Genomic_DNA"/>
</dbReference>
<protein>
    <submittedName>
        <fullName evidence="5">MarR family transcriptional regulator</fullName>
    </submittedName>
</protein>
<evidence type="ECO:0000256" key="2">
    <source>
        <dbReference type="ARBA" id="ARBA00023125"/>
    </source>
</evidence>
<dbReference type="Proteomes" id="UP000232164">
    <property type="component" value="Unassembled WGS sequence"/>
</dbReference>
<evidence type="ECO:0000313" key="5">
    <source>
        <dbReference type="EMBL" id="PKA40528.1"/>
    </source>
</evidence>
<proteinExistence type="predicted"/>
<evidence type="ECO:0000256" key="1">
    <source>
        <dbReference type="ARBA" id="ARBA00023015"/>
    </source>
</evidence>
<dbReference type="Pfam" id="PF01047">
    <property type="entry name" value="MarR"/>
    <property type="match status" value="1"/>
</dbReference>
<dbReference type="Gene3D" id="1.10.10.10">
    <property type="entry name" value="Winged helix-like DNA-binding domain superfamily/Winged helix DNA-binding domain"/>
    <property type="match status" value="1"/>
</dbReference>
<keyword evidence="1" id="KW-0805">Transcription regulation</keyword>
<dbReference type="STRING" id="1041146.GCA_000427985_00043"/>
<dbReference type="PANTHER" id="PTHR33164:SF64">
    <property type="entry name" value="TRANSCRIPTIONAL REGULATOR SLYA"/>
    <property type="match status" value="1"/>
</dbReference>
<reference evidence="5 7" key="2">
    <citation type="submission" date="2017-12" db="EMBL/GenBank/DDBJ databases">
        <title>Genome sequence of Rhizobium sullae HCNT1 isolated from Sulla coronaria nodules and featuring peculiar denitrification phenotypes.</title>
        <authorList>
            <person name="De Diego-Diaz B."/>
            <person name="Treu L."/>
            <person name="Campanaro S."/>
            <person name="Da Silva Duarte V."/>
            <person name="Basaglia M."/>
            <person name="Favaro L."/>
            <person name="Casella S."/>
            <person name="Squartini A."/>
        </authorList>
    </citation>
    <scope>NUCLEOTIDE SEQUENCE [LARGE SCALE GENOMIC DNA]</scope>
    <source>
        <strain evidence="5 7">HCNT1</strain>
    </source>
</reference>
<dbReference type="SUPFAM" id="SSF46785">
    <property type="entry name" value="Winged helix' DNA-binding domain"/>
    <property type="match status" value="1"/>
</dbReference>
<dbReference type="PROSITE" id="PS01117">
    <property type="entry name" value="HTH_MARR_1"/>
    <property type="match status" value="1"/>
</dbReference>
<dbReference type="PROSITE" id="PS50995">
    <property type="entry name" value="HTH_MARR_2"/>
    <property type="match status" value="1"/>
</dbReference>
<dbReference type="InterPro" id="IPR036388">
    <property type="entry name" value="WH-like_DNA-bd_sf"/>
</dbReference>
<sequence length="147" mass="16694">MPDMQLRRELIENIAAFSRKLRATFDSLVRQRNMTLPRARVFFTLNKKDGINQRELAERLELETPTLVRILDAMEAQGFLERRVAGSDRRAKEIYMTDAGRVVAGEVEDLAADVRARVVAGILENDLRTTLNVIRAMQANLAVVRGQ</sequence>
<dbReference type="AlphaFoldDB" id="A0A2N0D3B0"/>
<dbReference type="InterPro" id="IPR039422">
    <property type="entry name" value="MarR/SlyA-like"/>
</dbReference>
<reference evidence="5 7" key="1">
    <citation type="submission" date="2017-11" db="EMBL/GenBank/DDBJ databases">
        <authorList>
            <person name="Han C.G."/>
        </authorList>
    </citation>
    <scope>NUCLEOTIDE SEQUENCE [LARGE SCALE GENOMIC DNA]</scope>
    <source>
        <strain evidence="5 7">HCNT1</strain>
    </source>
</reference>
<dbReference type="PANTHER" id="PTHR33164">
    <property type="entry name" value="TRANSCRIPTIONAL REGULATOR, MARR FAMILY"/>
    <property type="match status" value="1"/>
</dbReference>
<organism evidence="5 7">
    <name type="scientific">Rhizobium sullae</name>
    <name type="common">Rhizobium hedysari</name>
    <dbReference type="NCBI Taxonomy" id="50338"/>
    <lineage>
        <taxon>Bacteria</taxon>
        <taxon>Pseudomonadati</taxon>
        <taxon>Pseudomonadota</taxon>
        <taxon>Alphaproteobacteria</taxon>
        <taxon>Hyphomicrobiales</taxon>
        <taxon>Rhizobiaceae</taxon>
        <taxon>Rhizobium/Agrobacterium group</taxon>
        <taxon>Rhizobium</taxon>
    </lineage>
</organism>
<dbReference type="GO" id="GO:0006950">
    <property type="term" value="P:response to stress"/>
    <property type="evidence" value="ECO:0007669"/>
    <property type="project" value="TreeGrafter"/>
</dbReference>
<dbReference type="EMBL" id="PIQN01000022">
    <property type="protein sequence ID" value="PKA40528.1"/>
    <property type="molecule type" value="Genomic_DNA"/>
</dbReference>
<keyword evidence="3" id="KW-0804">Transcription</keyword>
<dbReference type="GO" id="GO:0003700">
    <property type="term" value="F:DNA-binding transcription factor activity"/>
    <property type="evidence" value="ECO:0007669"/>
    <property type="project" value="InterPro"/>
</dbReference>
<dbReference type="RefSeq" id="WP_027507387.1">
    <property type="nucleotide sequence ID" value="NZ_CP104143.1"/>
</dbReference>
<dbReference type="InterPro" id="IPR023187">
    <property type="entry name" value="Tscrpt_reg_MarR-type_CS"/>
</dbReference>
<name>A0A2N0D3B0_RHISU</name>
<evidence type="ECO:0000313" key="8">
    <source>
        <dbReference type="Proteomes" id="UP001060123"/>
    </source>
</evidence>
<dbReference type="SMART" id="SM00347">
    <property type="entry name" value="HTH_MARR"/>
    <property type="match status" value="1"/>
</dbReference>
<accession>A0A2N0D3B0</accession>
<dbReference type="InterPro" id="IPR000835">
    <property type="entry name" value="HTH_MarR-typ"/>
</dbReference>
<keyword evidence="2" id="KW-0238">DNA-binding</keyword>
<gene>
    <name evidence="5" type="ORF">CWR43_28610</name>
    <name evidence="6" type="ORF">N2599_04465</name>
</gene>
<feature type="domain" description="HTH marR-type" evidence="4">
    <location>
        <begin position="7"/>
        <end position="139"/>
    </location>
</feature>
<dbReference type="InterPro" id="IPR036390">
    <property type="entry name" value="WH_DNA-bd_sf"/>
</dbReference>
<keyword evidence="8" id="KW-1185">Reference proteome</keyword>
<evidence type="ECO:0000259" key="4">
    <source>
        <dbReference type="PROSITE" id="PS50995"/>
    </source>
</evidence>
<reference evidence="6" key="3">
    <citation type="submission" date="2022-09" db="EMBL/GenBank/DDBJ databases">
        <title>Australian commercial rhizobial inoculants.</title>
        <authorList>
            <person name="Kohlmeier M.G."/>
            <person name="O'Hara G.W."/>
            <person name="Colombi E."/>
            <person name="Ramsay J.P."/>
            <person name="Terpolilli J."/>
        </authorList>
    </citation>
    <scope>NUCLEOTIDE SEQUENCE</scope>
    <source>
        <strain evidence="6">WSM1592</strain>
    </source>
</reference>
<evidence type="ECO:0000256" key="3">
    <source>
        <dbReference type="ARBA" id="ARBA00023163"/>
    </source>
</evidence>
<dbReference type="OrthoDB" id="8452803at2"/>